<evidence type="ECO:0000313" key="13">
    <source>
        <dbReference type="Proteomes" id="UP000009080"/>
    </source>
</evidence>
<dbReference type="GO" id="GO:0006935">
    <property type="term" value="P:chemotaxis"/>
    <property type="evidence" value="ECO:0007669"/>
    <property type="project" value="InterPro"/>
</dbReference>
<feature type="domain" description="Methyl-accepting transducer" evidence="10">
    <location>
        <begin position="288"/>
        <end position="524"/>
    </location>
</feature>
<dbReference type="Pfam" id="PF17200">
    <property type="entry name" value="sCache_2"/>
    <property type="match status" value="1"/>
</dbReference>
<dbReference type="GO" id="GO:0004888">
    <property type="term" value="F:transmembrane signaling receptor activity"/>
    <property type="evidence" value="ECO:0007669"/>
    <property type="project" value="InterPro"/>
</dbReference>
<dbReference type="CDD" id="cd11386">
    <property type="entry name" value="MCP_signal"/>
    <property type="match status" value="1"/>
</dbReference>
<dbReference type="SUPFAM" id="SSF58104">
    <property type="entry name" value="Methyl-accepting chemotaxis protein (MCP) signaling domain"/>
    <property type="match status" value="1"/>
</dbReference>
<feature type="transmembrane region" description="Helical" evidence="9">
    <location>
        <begin position="12"/>
        <end position="31"/>
    </location>
</feature>
<dbReference type="Gene3D" id="3.30.450.20">
    <property type="entry name" value="PAS domain"/>
    <property type="match status" value="1"/>
</dbReference>
<gene>
    <name evidence="12" type="ordered locus">TERTU_0148</name>
</gene>
<evidence type="ECO:0000256" key="2">
    <source>
        <dbReference type="ARBA" id="ARBA00022475"/>
    </source>
</evidence>
<dbReference type="Gene3D" id="1.10.287.950">
    <property type="entry name" value="Methyl-accepting chemotaxis protein"/>
    <property type="match status" value="1"/>
</dbReference>
<feature type="domain" description="HAMP" evidence="11">
    <location>
        <begin position="229"/>
        <end position="283"/>
    </location>
</feature>
<dbReference type="eggNOG" id="COG0840">
    <property type="taxonomic scope" value="Bacteria"/>
</dbReference>
<comment type="similarity">
    <text evidence="7">Belongs to the methyl-accepting chemotaxis (MCP) protein family.</text>
</comment>
<evidence type="ECO:0000256" key="9">
    <source>
        <dbReference type="SAM" id="Phobius"/>
    </source>
</evidence>
<evidence type="ECO:0000256" key="4">
    <source>
        <dbReference type="ARBA" id="ARBA00022989"/>
    </source>
</evidence>
<dbReference type="PROSITE" id="PS50885">
    <property type="entry name" value="HAMP"/>
    <property type="match status" value="1"/>
</dbReference>
<dbReference type="AlphaFoldDB" id="C5BLD4"/>
<proteinExistence type="inferred from homology"/>
<dbReference type="PRINTS" id="PR00260">
    <property type="entry name" value="CHEMTRNSDUCR"/>
</dbReference>
<dbReference type="PANTHER" id="PTHR32089">
    <property type="entry name" value="METHYL-ACCEPTING CHEMOTAXIS PROTEIN MCPB"/>
    <property type="match status" value="1"/>
</dbReference>
<name>C5BLD4_TERTT</name>
<accession>C5BLD4</accession>
<dbReference type="STRING" id="377629.TERTU_0148"/>
<dbReference type="Pfam" id="PF00672">
    <property type="entry name" value="HAMP"/>
    <property type="match status" value="1"/>
</dbReference>
<dbReference type="InterPro" id="IPR003660">
    <property type="entry name" value="HAMP_dom"/>
</dbReference>
<dbReference type="HOGENOM" id="CLU_000445_107_21_6"/>
<dbReference type="Proteomes" id="UP000009080">
    <property type="component" value="Chromosome"/>
</dbReference>
<evidence type="ECO:0000256" key="7">
    <source>
        <dbReference type="ARBA" id="ARBA00029447"/>
    </source>
</evidence>
<dbReference type="SMART" id="SM00304">
    <property type="entry name" value="HAMP"/>
    <property type="match status" value="1"/>
</dbReference>
<dbReference type="SMART" id="SM00283">
    <property type="entry name" value="MA"/>
    <property type="match status" value="1"/>
</dbReference>
<comment type="subcellular location">
    <subcellularLocation>
        <location evidence="1">Cell membrane</location>
        <topology evidence="1">Multi-pass membrane protein</topology>
    </subcellularLocation>
</comment>
<reference evidence="12 13" key="1">
    <citation type="journal article" date="2009" name="PLoS ONE">
        <title>The complete genome of Teredinibacter turnerae T7901: an intracellular endosymbiont of marine wood-boring bivalves (shipworms).</title>
        <authorList>
            <person name="Yang J.C."/>
            <person name="Madupu R."/>
            <person name="Durkin A.S."/>
            <person name="Ekborg N.A."/>
            <person name="Pedamallu C.S."/>
            <person name="Hostetler J.B."/>
            <person name="Radune D."/>
            <person name="Toms B.S."/>
            <person name="Henrissat B."/>
            <person name="Coutinho P.M."/>
            <person name="Schwarz S."/>
            <person name="Field L."/>
            <person name="Trindade-Silva A.E."/>
            <person name="Soares C.A.G."/>
            <person name="Elshahawi S."/>
            <person name="Hanora A."/>
            <person name="Schmidt E.W."/>
            <person name="Haygood M.G."/>
            <person name="Posfai J."/>
            <person name="Benner J."/>
            <person name="Madinger C."/>
            <person name="Nove J."/>
            <person name="Anton B."/>
            <person name="Chaudhary K."/>
            <person name="Foster J."/>
            <person name="Holman A."/>
            <person name="Kumar S."/>
            <person name="Lessard P.A."/>
            <person name="Luyten Y.A."/>
            <person name="Slatko B."/>
            <person name="Wood N."/>
            <person name="Wu B."/>
            <person name="Teplitski M."/>
            <person name="Mougous J.D."/>
            <person name="Ward N."/>
            <person name="Eisen J.A."/>
            <person name="Badger J.H."/>
            <person name="Distel D.L."/>
        </authorList>
    </citation>
    <scope>NUCLEOTIDE SEQUENCE [LARGE SCALE GENOMIC DNA]</scope>
    <source>
        <strain evidence="13">ATCC 39867 / T7901</strain>
    </source>
</reference>
<dbReference type="InterPro" id="IPR004089">
    <property type="entry name" value="MCPsignal_dom"/>
</dbReference>
<keyword evidence="3 9" id="KW-0812">Transmembrane</keyword>
<evidence type="ECO:0000259" key="11">
    <source>
        <dbReference type="PROSITE" id="PS50885"/>
    </source>
</evidence>
<dbReference type="InterPro" id="IPR004090">
    <property type="entry name" value="Chemotax_Me-accpt_rcpt"/>
</dbReference>
<dbReference type="PANTHER" id="PTHR32089:SF119">
    <property type="entry name" value="METHYL-ACCEPTING CHEMOTAXIS PROTEIN CTPL"/>
    <property type="match status" value="1"/>
</dbReference>
<dbReference type="InterPro" id="IPR033480">
    <property type="entry name" value="sCache_2"/>
</dbReference>
<protein>
    <submittedName>
        <fullName evidence="12">Methyl-accepting chemotaxis sensory transducer</fullName>
    </submittedName>
</protein>
<evidence type="ECO:0000256" key="8">
    <source>
        <dbReference type="PROSITE-ProRule" id="PRU00284"/>
    </source>
</evidence>
<dbReference type="GO" id="GO:0007165">
    <property type="term" value="P:signal transduction"/>
    <property type="evidence" value="ECO:0007669"/>
    <property type="project" value="UniProtKB-KW"/>
</dbReference>
<dbReference type="SMART" id="SM01049">
    <property type="entry name" value="Cache_2"/>
    <property type="match status" value="1"/>
</dbReference>
<dbReference type="RefSeq" id="WP_015819231.1">
    <property type="nucleotide sequence ID" value="NC_012997.1"/>
</dbReference>
<evidence type="ECO:0000256" key="3">
    <source>
        <dbReference type="ARBA" id="ARBA00022692"/>
    </source>
</evidence>
<dbReference type="PROSITE" id="PS50111">
    <property type="entry name" value="CHEMOTAXIS_TRANSDUC_2"/>
    <property type="match status" value="1"/>
</dbReference>
<dbReference type="OrthoDB" id="2489132at2"/>
<organism evidence="12 13">
    <name type="scientific">Teredinibacter turnerae (strain ATCC 39867 / T7901)</name>
    <dbReference type="NCBI Taxonomy" id="377629"/>
    <lineage>
        <taxon>Bacteria</taxon>
        <taxon>Pseudomonadati</taxon>
        <taxon>Pseudomonadota</taxon>
        <taxon>Gammaproteobacteria</taxon>
        <taxon>Cellvibrionales</taxon>
        <taxon>Cellvibrionaceae</taxon>
        <taxon>Teredinibacter</taxon>
    </lineage>
</organism>
<evidence type="ECO:0000256" key="5">
    <source>
        <dbReference type="ARBA" id="ARBA00023136"/>
    </source>
</evidence>
<keyword evidence="2" id="KW-1003">Cell membrane</keyword>
<feature type="transmembrane region" description="Helical" evidence="9">
    <location>
        <begin position="205"/>
        <end position="228"/>
    </location>
</feature>
<sequence length="560" mass="60244">MLELSVKTRVMAVAILPLVVLSAIILVVIVGEVNSAAEGQLASSEEIFVEAKREEIKDLVELAWTTVRPLYQSGADREEAVQLLRRMSYGKDGYIFGYDGDAVRIFSGSSDASIGKSYYDFKDVNGVYLIRELIDAGRKNGFAEGNHFVTYHFPRLGEDVASPKLSYAIYLPRWNMMIGTGIYIDTIDAQLKNLASHLQSARNGLVTTLGIVALVLAIVLTIVALFLAQSIVGPLSSIGDSLYEIATGKGDLTRRLEVHGKDEVGLVSSRLNTLLDSLHRMVSDIKGIANEVSAETESLTRTVEETQQVSHQQHEEVDQVASAMTEMSHTSRETAQNANEAAASAKAANKASISIANSVNESCDSMRMLGEDIARTSEVITQVGTDVENISAVLQVIESIAEQTNLLALNAAIEAARAGEQGRGFAVVADEVRNLASKTQGSTEEIQQMIAKLQSGSRSAVSVMAESRKRSDLTEASISQTASLLSEISDAVSVINNMNSQIATAAEEQSLVGSDISERIVSISNQTNISSEIAAKNGTAAAKLRQKTRELNGIVDRFVL</sequence>
<keyword evidence="4 9" id="KW-1133">Transmembrane helix</keyword>
<dbReference type="KEGG" id="ttu:TERTU_0148"/>
<keyword evidence="6 8" id="KW-0807">Transducer</keyword>
<keyword evidence="5 9" id="KW-0472">Membrane</keyword>
<evidence type="ECO:0000313" key="12">
    <source>
        <dbReference type="EMBL" id="ACR13118.1"/>
    </source>
</evidence>
<evidence type="ECO:0000256" key="6">
    <source>
        <dbReference type="ARBA" id="ARBA00023224"/>
    </source>
</evidence>
<evidence type="ECO:0000259" key="10">
    <source>
        <dbReference type="PROSITE" id="PS50111"/>
    </source>
</evidence>
<dbReference type="GO" id="GO:0005886">
    <property type="term" value="C:plasma membrane"/>
    <property type="evidence" value="ECO:0007669"/>
    <property type="project" value="UniProtKB-SubCell"/>
</dbReference>
<dbReference type="Pfam" id="PF00015">
    <property type="entry name" value="MCPsignal"/>
    <property type="match status" value="1"/>
</dbReference>
<dbReference type="EMBL" id="CP001614">
    <property type="protein sequence ID" value="ACR13118.1"/>
    <property type="molecule type" value="Genomic_DNA"/>
</dbReference>
<dbReference type="CDD" id="cd06225">
    <property type="entry name" value="HAMP"/>
    <property type="match status" value="1"/>
</dbReference>
<keyword evidence="13" id="KW-1185">Reference proteome</keyword>
<evidence type="ECO:0000256" key="1">
    <source>
        <dbReference type="ARBA" id="ARBA00004651"/>
    </source>
</evidence>
<dbReference type="FunFam" id="1.10.287.950:FF:000001">
    <property type="entry name" value="Methyl-accepting chemotaxis sensory transducer"/>
    <property type="match status" value="1"/>
</dbReference>